<evidence type="ECO:0000256" key="2">
    <source>
        <dbReference type="ARBA" id="ARBA00022801"/>
    </source>
</evidence>
<protein>
    <submittedName>
        <fullName evidence="3">4-hydroxybenzoyl-CoA thioesterase</fullName>
    </submittedName>
</protein>
<dbReference type="InterPro" id="IPR029069">
    <property type="entry name" value="HotDog_dom_sf"/>
</dbReference>
<comment type="caution">
    <text evidence="3">The sequence shown here is derived from an EMBL/GenBank/DDBJ whole genome shotgun (WGS) entry which is preliminary data.</text>
</comment>
<evidence type="ECO:0000313" key="4">
    <source>
        <dbReference type="Proteomes" id="UP000321863"/>
    </source>
</evidence>
<dbReference type="InterPro" id="IPR050563">
    <property type="entry name" value="4-hydroxybenzoyl-CoA_TE"/>
</dbReference>
<comment type="similarity">
    <text evidence="1">Belongs to the 4-hydroxybenzoyl-CoA thioesterase family.</text>
</comment>
<dbReference type="NCBIfam" id="TIGR00051">
    <property type="entry name" value="YbgC/FadM family acyl-CoA thioesterase"/>
    <property type="match status" value="1"/>
</dbReference>
<proteinExistence type="inferred from homology"/>
<dbReference type="InterPro" id="IPR006684">
    <property type="entry name" value="YbgC/YbaW"/>
</dbReference>
<dbReference type="EMBL" id="BJYJ01000005">
    <property type="protein sequence ID" value="GEN75888.1"/>
    <property type="molecule type" value="Genomic_DNA"/>
</dbReference>
<dbReference type="Gene3D" id="3.10.129.10">
    <property type="entry name" value="Hotdog Thioesterase"/>
    <property type="match status" value="1"/>
</dbReference>
<evidence type="ECO:0000256" key="1">
    <source>
        <dbReference type="ARBA" id="ARBA00005953"/>
    </source>
</evidence>
<keyword evidence="2" id="KW-0378">Hydrolase</keyword>
<sequence length="158" mass="18473">MNIVYNFVNLVVKRNKMQSKEHSLTCTEEVRVRFNETDPLGIVWHGHYIVYFEDGREAFGRQHGLTYLDIQQAGFVTPIVKSTCEHFLPLKYGETFRIVTTFVNSVSAKLIYRYELFNQKDQLVCSGETIQVFLDADNNLCLYNPEFFQAWKDKMGLL</sequence>
<dbReference type="GO" id="GO:0047617">
    <property type="term" value="F:fatty acyl-CoA hydrolase activity"/>
    <property type="evidence" value="ECO:0007669"/>
    <property type="project" value="TreeGrafter"/>
</dbReference>
<dbReference type="InterPro" id="IPR008272">
    <property type="entry name" value="HB-CoA_thioesterase_AS"/>
</dbReference>
<organism evidence="3 4">
    <name type="scientific">Chryseobacterium hagamense</name>
    <dbReference type="NCBI Taxonomy" id="395935"/>
    <lineage>
        <taxon>Bacteria</taxon>
        <taxon>Pseudomonadati</taxon>
        <taxon>Bacteroidota</taxon>
        <taxon>Flavobacteriia</taxon>
        <taxon>Flavobacteriales</taxon>
        <taxon>Weeksellaceae</taxon>
        <taxon>Chryseobacterium group</taxon>
        <taxon>Chryseobacterium</taxon>
    </lineage>
</organism>
<dbReference type="Proteomes" id="UP000321863">
    <property type="component" value="Unassembled WGS sequence"/>
</dbReference>
<keyword evidence="4" id="KW-1185">Reference proteome</keyword>
<gene>
    <name evidence="3" type="ORF">CHA01nite_16280</name>
</gene>
<dbReference type="CDD" id="cd00586">
    <property type="entry name" value="4HBT"/>
    <property type="match status" value="1"/>
</dbReference>
<name>A0A511YL12_9FLAO</name>
<dbReference type="PANTHER" id="PTHR31793">
    <property type="entry name" value="4-HYDROXYBENZOYL-COA THIOESTERASE FAMILY MEMBER"/>
    <property type="match status" value="1"/>
</dbReference>
<dbReference type="PROSITE" id="PS01328">
    <property type="entry name" value="4HBCOA_THIOESTERASE"/>
    <property type="match status" value="1"/>
</dbReference>
<dbReference type="Pfam" id="PF13279">
    <property type="entry name" value="4HBT_2"/>
    <property type="match status" value="1"/>
</dbReference>
<dbReference type="SUPFAM" id="SSF54637">
    <property type="entry name" value="Thioesterase/thiol ester dehydrase-isomerase"/>
    <property type="match status" value="1"/>
</dbReference>
<evidence type="ECO:0000313" key="3">
    <source>
        <dbReference type="EMBL" id="GEN75888.1"/>
    </source>
</evidence>
<accession>A0A511YL12</accession>
<dbReference type="AlphaFoldDB" id="A0A511YL12"/>
<dbReference type="PANTHER" id="PTHR31793:SF27">
    <property type="entry name" value="NOVEL THIOESTERASE SUPERFAMILY DOMAIN AND SAPOSIN A-TYPE DOMAIN CONTAINING PROTEIN (0610012H03RIK)"/>
    <property type="match status" value="1"/>
</dbReference>
<reference evidence="3 4" key="1">
    <citation type="submission" date="2019-07" db="EMBL/GenBank/DDBJ databases">
        <title>Whole genome shotgun sequence of Chryseobacterium hagamense NBRC 105253.</title>
        <authorList>
            <person name="Hosoyama A."/>
            <person name="Uohara A."/>
            <person name="Ohji S."/>
            <person name="Ichikawa N."/>
        </authorList>
    </citation>
    <scope>NUCLEOTIDE SEQUENCE [LARGE SCALE GENOMIC DNA]</scope>
    <source>
        <strain evidence="3 4">NBRC 105253</strain>
    </source>
</reference>